<evidence type="ECO:0000313" key="3">
    <source>
        <dbReference type="Proteomes" id="UP000799302"/>
    </source>
</evidence>
<accession>A0A6A6UAG4</accession>
<feature type="compositionally biased region" description="Acidic residues" evidence="1">
    <location>
        <begin position="219"/>
        <end position="231"/>
    </location>
</feature>
<keyword evidence="3" id="KW-1185">Reference proteome</keyword>
<name>A0A6A6UAG4_9PEZI</name>
<sequence>MAPLPAKAIAKRKTMAKAVLEEAIQELGPSERPPGSMDDFKQVLRTAAIDSGLDSNFYDCVPDAVFSDILVVAAFSRREPSRPALVKAPGDLITPPSSDPACSVRDEHRDSDGGSAVSSSENPPVPTFKDEEEPFNVAFFNPSTSKFFLLKARRCIEASSFISSKAVKKQKLSPDPDLQGRVRLDWTIPPEKKGKQQSTRFMIIDDSRMECDCAMGTGCDDDDDDDEDDDSSTAGNAEGSGDQTDLETADRSYPPSDEYDLEDIPQTQDTLSVAHRNQLSTQLSHDGLSPSLRRDITLALMDAHTAAGLGVREQRQQHQFPGATYVPPRVPTPPPSTTRRLRVNNQKLPREKRS</sequence>
<evidence type="ECO:0000313" key="2">
    <source>
        <dbReference type="EMBL" id="KAF2667894.1"/>
    </source>
</evidence>
<feature type="region of interest" description="Disordered" evidence="1">
    <location>
        <begin position="85"/>
        <end position="130"/>
    </location>
</feature>
<gene>
    <name evidence="2" type="ORF">BT63DRAFT_304286</name>
</gene>
<evidence type="ECO:0000256" key="1">
    <source>
        <dbReference type="SAM" id="MobiDB-lite"/>
    </source>
</evidence>
<protein>
    <submittedName>
        <fullName evidence="2">Uncharacterized protein</fullName>
    </submittedName>
</protein>
<feature type="region of interest" description="Disordered" evidence="1">
    <location>
        <begin position="313"/>
        <end position="354"/>
    </location>
</feature>
<feature type="region of interest" description="Disordered" evidence="1">
    <location>
        <begin position="219"/>
        <end position="262"/>
    </location>
</feature>
<dbReference type="AlphaFoldDB" id="A0A6A6UAG4"/>
<dbReference type="OrthoDB" id="3799378at2759"/>
<dbReference type="Proteomes" id="UP000799302">
    <property type="component" value="Unassembled WGS sequence"/>
</dbReference>
<proteinExistence type="predicted"/>
<feature type="compositionally biased region" description="Basic and acidic residues" evidence="1">
    <location>
        <begin position="172"/>
        <end position="194"/>
    </location>
</feature>
<reference evidence="2" key="1">
    <citation type="journal article" date="2020" name="Stud. Mycol.">
        <title>101 Dothideomycetes genomes: a test case for predicting lifestyles and emergence of pathogens.</title>
        <authorList>
            <person name="Haridas S."/>
            <person name="Albert R."/>
            <person name="Binder M."/>
            <person name="Bloem J."/>
            <person name="Labutti K."/>
            <person name="Salamov A."/>
            <person name="Andreopoulos B."/>
            <person name="Baker S."/>
            <person name="Barry K."/>
            <person name="Bills G."/>
            <person name="Bluhm B."/>
            <person name="Cannon C."/>
            <person name="Castanera R."/>
            <person name="Culley D."/>
            <person name="Daum C."/>
            <person name="Ezra D."/>
            <person name="Gonzalez J."/>
            <person name="Henrissat B."/>
            <person name="Kuo A."/>
            <person name="Liang C."/>
            <person name="Lipzen A."/>
            <person name="Lutzoni F."/>
            <person name="Magnuson J."/>
            <person name="Mondo S."/>
            <person name="Nolan M."/>
            <person name="Ohm R."/>
            <person name="Pangilinan J."/>
            <person name="Park H.-J."/>
            <person name="Ramirez L."/>
            <person name="Alfaro M."/>
            <person name="Sun H."/>
            <person name="Tritt A."/>
            <person name="Yoshinaga Y."/>
            <person name="Zwiers L.-H."/>
            <person name="Turgeon B."/>
            <person name="Goodwin S."/>
            <person name="Spatafora J."/>
            <person name="Crous P."/>
            <person name="Grigoriev I."/>
        </authorList>
    </citation>
    <scope>NUCLEOTIDE SEQUENCE</scope>
    <source>
        <strain evidence="2">CBS 115976</strain>
    </source>
</reference>
<feature type="region of interest" description="Disordered" evidence="1">
    <location>
        <begin position="166"/>
        <end position="199"/>
    </location>
</feature>
<organism evidence="2 3">
    <name type="scientific">Microthyrium microscopicum</name>
    <dbReference type="NCBI Taxonomy" id="703497"/>
    <lineage>
        <taxon>Eukaryota</taxon>
        <taxon>Fungi</taxon>
        <taxon>Dikarya</taxon>
        <taxon>Ascomycota</taxon>
        <taxon>Pezizomycotina</taxon>
        <taxon>Dothideomycetes</taxon>
        <taxon>Dothideomycetes incertae sedis</taxon>
        <taxon>Microthyriales</taxon>
        <taxon>Microthyriaceae</taxon>
        <taxon>Microthyrium</taxon>
    </lineage>
</organism>
<dbReference type="EMBL" id="MU004237">
    <property type="protein sequence ID" value="KAF2667894.1"/>
    <property type="molecule type" value="Genomic_DNA"/>
</dbReference>